<protein>
    <submittedName>
        <fullName evidence="1">Uncharacterized protein</fullName>
    </submittedName>
</protein>
<comment type="caution">
    <text evidence="1">The sequence shown here is derived from an EMBL/GenBank/DDBJ whole genome shotgun (WGS) entry which is preliminary data.</text>
</comment>
<gene>
    <name evidence="1" type="ORF">C8A01DRAFT_46060</name>
</gene>
<dbReference type="EMBL" id="MU854373">
    <property type="protein sequence ID" value="KAK4040583.1"/>
    <property type="molecule type" value="Genomic_DNA"/>
</dbReference>
<evidence type="ECO:0000313" key="1">
    <source>
        <dbReference type="EMBL" id="KAK4040583.1"/>
    </source>
</evidence>
<accession>A0AAN6SSN2</accession>
<dbReference type="Proteomes" id="UP001303115">
    <property type="component" value="Unassembled WGS sequence"/>
</dbReference>
<reference evidence="2" key="1">
    <citation type="journal article" date="2023" name="Mol. Phylogenet. Evol.">
        <title>Genome-scale phylogeny and comparative genomics of the fungal order Sordariales.</title>
        <authorList>
            <person name="Hensen N."/>
            <person name="Bonometti L."/>
            <person name="Westerberg I."/>
            <person name="Brannstrom I.O."/>
            <person name="Guillou S."/>
            <person name="Cros-Aarteil S."/>
            <person name="Calhoun S."/>
            <person name="Haridas S."/>
            <person name="Kuo A."/>
            <person name="Mondo S."/>
            <person name="Pangilinan J."/>
            <person name="Riley R."/>
            <person name="LaButti K."/>
            <person name="Andreopoulos B."/>
            <person name="Lipzen A."/>
            <person name="Chen C."/>
            <person name="Yan M."/>
            <person name="Daum C."/>
            <person name="Ng V."/>
            <person name="Clum A."/>
            <person name="Steindorff A."/>
            <person name="Ohm R.A."/>
            <person name="Martin F."/>
            <person name="Silar P."/>
            <person name="Natvig D.O."/>
            <person name="Lalanne C."/>
            <person name="Gautier V."/>
            <person name="Ament-Velasquez S.L."/>
            <person name="Kruys A."/>
            <person name="Hutchinson M.I."/>
            <person name="Powell A.J."/>
            <person name="Barry K."/>
            <person name="Miller A.N."/>
            <person name="Grigoriev I.V."/>
            <person name="Debuchy R."/>
            <person name="Gladieux P."/>
            <person name="Hiltunen Thoren M."/>
            <person name="Johannesson H."/>
        </authorList>
    </citation>
    <scope>NUCLEOTIDE SEQUENCE [LARGE SCALE GENOMIC DNA]</scope>
    <source>
        <strain evidence="2">CBS 284.82</strain>
    </source>
</reference>
<name>A0AAN6SSN2_9PEZI</name>
<sequence>MPLTTSQDQESQPPTMRFTSTQRLFRCIYDEVRVPGDVLTIDRVREARRRKFRLRRYDSASGILTIAVPTRLHETLHLQLRDMLLAQLVYGGIERDWVSMGAPTLHTTAEGPPYPGGKGGRGALVGLLEGDSTGGPWPARGGPDHWPTLVVLAGESESLEELRGHMEWWFAKSRHEVKIVLLAKFDHGRQVVVLERWEEEEPPARAGATTTRLNDSLWRPALRQEITIGRDGSTDPVSYHVTGGELVLGFRQLFLRGPGPGEPGEVVLSVEDLEKYAERVWSMVRDVDEAGGE</sequence>
<proteinExistence type="predicted"/>
<dbReference type="AlphaFoldDB" id="A0AAN6SSN2"/>
<evidence type="ECO:0000313" key="2">
    <source>
        <dbReference type="Proteomes" id="UP001303115"/>
    </source>
</evidence>
<organism evidence="1 2">
    <name type="scientific">Parachaetomium inaequale</name>
    <dbReference type="NCBI Taxonomy" id="2588326"/>
    <lineage>
        <taxon>Eukaryota</taxon>
        <taxon>Fungi</taxon>
        <taxon>Dikarya</taxon>
        <taxon>Ascomycota</taxon>
        <taxon>Pezizomycotina</taxon>
        <taxon>Sordariomycetes</taxon>
        <taxon>Sordariomycetidae</taxon>
        <taxon>Sordariales</taxon>
        <taxon>Chaetomiaceae</taxon>
        <taxon>Parachaetomium</taxon>
    </lineage>
</organism>
<keyword evidence="2" id="KW-1185">Reference proteome</keyword>